<reference evidence="2" key="1">
    <citation type="submission" date="2021-01" db="EMBL/GenBank/DDBJ databases">
        <title>Whole genome shotgun sequence of Planobispora takensis NBRC 109077.</title>
        <authorList>
            <person name="Komaki H."/>
            <person name="Tamura T."/>
        </authorList>
    </citation>
    <scope>NUCLEOTIDE SEQUENCE</scope>
    <source>
        <strain evidence="2">NBRC 109077</strain>
    </source>
</reference>
<comment type="caution">
    <text evidence="2">The sequence shown here is derived from an EMBL/GenBank/DDBJ whole genome shotgun (WGS) entry which is preliminary data.</text>
</comment>
<organism evidence="2 3">
    <name type="scientific">Planobispora takensis</name>
    <dbReference type="NCBI Taxonomy" id="1367882"/>
    <lineage>
        <taxon>Bacteria</taxon>
        <taxon>Bacillati</taxon>
        <taxon>Actinomycetota</taxon>
        <taxon>Actinomycetes</taxon>
        <taxon>Streptosporangiales</taxon>
        <taxon>Streptosporangiaceae</taxon>
        <taxon>Planobispora</taxon>
    </lineage>
</organism>
<evidence type="ECO:0000313" key="2">
    <source>
        <dbReference type="EMBL" id="GIH99056.1"/>
    </source>
</evidence>
<dbReference type="Proteomes" id="UP000634476">
    <property type="component" value="Unassembled WGS sequence"/>
</dbReference>
<keyword evidence="1" id="KW-0812">Transmembrane</keyword>
<feature type="transmembrane region" description="Helical" evidence="1">
    <location>
        <begin position="60"/>
        <end position="80"/>
    </location>
</feature>
<name>A0A8J3SR62_9ACTN</name>
<evidence type="ECO:0000256" key="1">
    <source>
        <dbReference type="SAM" id="Phobius"/>
    </source>
</evidence>
<keyword evidence="3" id="KW-1185">Reference proteome</keyword>
<proteinExistence type="predicted"/>
<accession>A0A8J3SR62</accession>
<evidence type="ECO:0000313" key="3">
    <source>
        <dbReference type="Proteomes" id="UP000634476"/>
    </source>
</evidence>
<sequence>MILLTPPGCSGTNGEIRSGASRGPVCWLKCNPPVTTYSARPPSFLSSTFPANEPKGVSRMIAVILIVLMVVTIVGFELLLGSYPRVGQDALEQERSGLS</sequence>
<gene>
    <name evidence="2" type="ORF">Pta02_10650</name>
</gene>
<keyword evidence="1" id="KW-1133">Transmembrane helix</keyword>
<dbReference type="EMBL" id="BOOK01000005">
    <property type="protein sequence ID" value="GIH99056.1"/>
    <property type="molecule type" value="Genomic_DNA"/>
</dbReference>
<protein>
    <submittedName>
        <fullName evidence="2">Uncharacterized protein</fullName>
    </submittedName>
</protein>
<dbReference type="AlphaFoldDB" id="A0A8J3SR62"/>
<keyword evidence="1" id="KW-0472">Membrane</keyword>